<protein>
    <submittedName>
        <fullName evidence="1">Uncharacterized protein</fullName>
    </submittedName>
</protein>
<organism evidence="1 2">
    <name type="scientific">Rhodocyclus tenuis</name>
    <name type="common">Rhodospirillum tenue</name>
    <dbReference type="NCBI Taxonomy" id="1066"/>
    <lineage>
        <taxon>Bacteria</taxon>
        <taxon>Pseudomonadati</taxon>
        <taxon>Pseudomonadota</taxon>
        <taxon>Betaproteobacteria</taxon>
        <taxon>Rhodocyclales</taxon>
        <taxon>Rhodocyclaceae</taxon>
        <taxon>Rhodocyclus</taxon>
    </lineage>
</organism>
<evidence type="ECO:0000313" key="1">
    <source>
        <dbReference type="EMBL" id="MQY50766.1"/>
    </source>
</evidence>
<comment type="caution">
    <text evidence="1">The sequence shown here is derived from an EMBL/GenBank/DDBJ whole genome shotgun (WGS) entry which is preliminary data.</text>
</comment>
<dbReference type="AlphaFoldDB" id="A0A6L5JUI8"/>
<evidence type="ECO:0000313" key="2">
    <source>
        <dbReference type="Proteomes" id="UP000480275"/>
    </source>
</evidence>
<proteinExistence type="predicted"/>
<gene>
    <name evidence="1" type="ORF">GHK24_03095</name>
</gene>
<dbReference type="OrthoDB" id="8563563at2"/>
<dbReference type="EMBL" id="WIXJ01000002">
    <property type="protein sequence ID" value="MQY50766.1"/>
    <property type="molecule type" value="Genomic_DNA"/>
</dbReference>
<sequence length="160" mass="17675">MSRRNWKRVQPTSLRHALELCKDHARERRNLSVERIADEMGITDHWSLYKWIQSGRFPANLIRPYENVCGIDFAPRWLVASAGRLMVDTPTGRSASAADINALQAVLNDAVGALIGFYASHANADETLGAIQSALETLAAHRGNVVKHAQPELDFAGEAE</sequence>
<name>A0A6L5JUI8_RHOTE</name>
<reference evidence="1 2" key="1">
    <citation type="submission" date="2019-10" db="EMBL/GenBank/DDBJ databases">
        <title>Whole-genome sequence of the purple nonsulfur photosynthetic bacterium Rhodocyclus tenuis.</title>
        <authorList>
            <person name="Kyndt J.A."/>
            <person name="Meyer T.E."/>
        </authorList>
    </citation>
    <scope>NUCLEOTIDE SEQUENCE [LARGE SCALE GENOMIC DNA]</scope>
    <source>
        <strain evidence="1 2">DSM 110</strain>
    </source>
</reference>
<accession>A0A6L5JUI8</accession>
<dbReference type="Proteomes" id="UP000480275">
    <property type="component" value="Unassembled WGS sequence"/>
</dbReference>